<comment type="caution">
    <text evidence="2">The sequence shown here is derived from an EMBL/GenBank/DDBJ whole genome shotgun (WGS) entry which is preliminary data.</text>
</comment>
<dbReference type="AlphaFoldDB" id="A0A5B7JK02"/>
<evidence type="ECO:0000259" key="1">
    <source>
        <dbReference type="Pfam" id="PF10545"/>
    </source>
</evidence>
<gene>
    <name evidence="2" type="ORF">E2C01_092403</name>
</gene>
<feature type="domain" description="MADF" evidence="1">
    <location>
        <begin position="15"/>
        <end position="53"/>
    </location>
</feature>
<proteinExistence type="predicted"/>
<dbReference type="EMBL" id="VSRR010108649">
    <property type="protein sequence ID" value="MPC97110.1"/>
    <property type="molecule type" value="Genomic_DNA"/>
</dbReference>
<dbReference type="Proteomes" id="UP000324222">
    <property type="component" value="Unassembled WGS sequence"/>
</dbReference>
<sequence>MASKLPWSHASEGSLMELVRSRRYLWDPRDQLYSKTKVKQGTFNAVAEELLAEYPELSGLKGG</sequence>
<dbReference type="InterPro" id="IPR006578">
    <property type="entry name" value="MADF-dom"/>
</dbReference>
<reference evidence="2 3" key="1">
    <citation type="submission" date="2019-05" db="EMBL/GenBank/DDBJ databases">
        <title>Another draft genome of Portunus trituberculatus and its Hox gene families provides insights of decapod evolution.</title>
        <authorList>
            <person name="Jeong J.-H."/>
            <person name="Song I."/>
            <person name="Kim S."/>
            <person name="Choi T."/>
            <person name="Kim D."/>
            <person name="Ryu S."/>
            <person name="Kim W."/>
        </authorList>
    </citation>
    <scope>NUCLEOTIDE SEQUENCE [LARGE SCALE GENOMIC DNA]</scope>
    <source>
        <tissue evidence="2">Muscle</tissue>
    </source>
</reference>
<protein>
    <recommendedName>
        <fullName evidence="1">MADF domain-containing protein</fullName>
    </recommendedName>
</protein>
<dbReference type="OrthoDB" id="7294180at2759"/>
<accession>A0A5B7JK02</accession>
<evidence type="ECO:0000313" key="2">
    <source>
        <dbReference type="EMBL" id="MPC97110.1"/>
    </source>
</evidence>
<dbReference type="Pfam" id="PF10545">
    <property type="entry name" value="MADF_DNA_bdg"/>
    <property type="match status" value="1"/>
</dbReference>
<organism evidence="2 3">
    <name type="scientific">Portunus trituberculatus</name>
    <name type="common">Swimming crab</name>
    <name type="synonym">Neptunus trituberculatus</name>
    <dbReference type="NCBI Taxonomy" id="210409"/>
    <lineage>
        <taxon>Eukaryota</taxon>
        <taxon>Metazoa</taxon>
        <taxon>Ecdysozoa</taxon>
        <taxon>Arthropoda</taxon>
        <taxon>Crustacea</taxon>
        <taxon>Multicrustacea</taxon>
        <taxon>Malacostraca</taxon>
        <taxon>Eumalacostraca</taxon>
        <taxon>Eucarida</taxon>
        <taxon>Decapoda</taxon>
        <taxon>Pleocyemata</taxon>
        <taxon>Brachyura</taxon>
        <taxon>Eubrachyura</taxon>
        <taxon>Portunoidea</taxon>
        <taxon>Portunidae</taxon>
        <taxon>Portuninae</taxon>
        <taxon>Portunus</taxon>
    </lineage>
</organism>
<keyword evidence="3" id="KW-1185">Reference proteome</keyword>
<evidence type="ECO:0000313" key="3">
    <source>
        <dbReference type="Proteomes" id="UP000324222"/>
    </source>
</evidence>
<name>A0A5B7JK02_PORTR</name>